<dbReference type="EMBL" id="CP037426">
    <property type="protein sequence ID" value="QGT16951.1"/>
    <property type="molecule type" value="Genomic_DNA"/>
</dbReference>
<evidence type="ECO:0000313" key="3">
    <source>
        <dbReference type="Proteomes" id="UP000422744"/>
    </source>
</evidence>
<feature type="domain" description="Transposase IS4-like" evidence="1">
    <location>
        <begin position="7"/>
        <end position="56"/>
    </location>
</feature>
<dbReference type="PANTHER" id="PTHR30007:SF0">
    <property type="entry name" value="TRANSPOSASE"/>
    <property type="match status" value="1"/>
</dbReference>
<proteinExistence type="predicted"/>
<name>A0A6I6CLD8_WOLPI</name>
<dbReference type="GO" id="GO:0006313">
    <property type="term" value="P:DNA transposition"/>
    <property type="evidence" value="ECO:0007669"/>
    <property type="project" value="InterPro"/>
</dbReference>
<reference evidence="2 3" key="1">
    <citation type="submission" date="2019-03" db="EMBL/GenBank/DDBJ databases">
        <title>Wolbachia endosymbiont of Haematobia irritans wIrr.</title>
        <authorList>
            <person name="Parry R.H."/>
            <person name="Asgari S."/>
        </authorList>
    </citation>
    <scope>NUCLEOTIDE SEQUENCE [LARGE SCALE GENOMIC DNA]</scope>
    <source>
        <strain evidence="3">wIrr</strain>
    </source>
</reference>
<dbReference type="Proteomes" id="UP000422744">
    <property type="component" value="Chromosome"/>
</dbReference>
<dbReference type="PANTHER" id="PTHR30007">
    <property type="entry name" value="PHP DOMAIN PROTEIN"/>
    <property type="match status" value="1"/>
</dbReference>
<dbReference type="Pfam" id="PF01609">
    <property type="entry name" value="DDE_Tnp_1"/>
    <property type="match status" value="1"/>
</dbReference>
<dbReference type="GO" id="GO:0004803">
    <property type="term" value="F:transposase activity"/>
    <property type="evidence" value="ECO:0007669"/>
    <property type="project" value="InterPro"/>
</dbReference>
<organism evidence="2 3">
    <name type="scientific">Wolbachia pipientis</name>
    <dbReference type="NCBI Taxonomy" id="955"/>
    <lineage>
        <taxon>Bacteria</taxon>
        <taxon>Pseudomonadati</taxon>
        <taxon>Pseudomonadota</taxon>
        <taxon>Alphaproteobacteria</taxon>
        <taxon>Rickettsiales</taxon>
        <taxon>Anaplasmataceae</taxon>
        <taxon>Wolbachieae</taxon>
        <taxon>Wolbachia</taxon>
    </lineage>
</organism>
<dbReference type="RefSeq" id="WP_155969599.1">
    <property type="nucleotide sequence ID" value="NZ_CP037426.1"/>
</dbReference>
<dbReference type="InterPro" id="IPR002559">
    <property type="entry name" value="Transposase_11"/>
</dbReference>
<accession>A0A6I6CLD8</accession>
<evidence type="ECO:0000313" key="2">
    <source>
        <dbReference type="EMBL" id="QGT16951.1"/>
    </source>
</evidence>
<gene>
    <name evidence="2" type="ORF">E0495_04035</name>
</gene>
<evidence type="ECO:0000259" key="1">
    <source>
        <dbReference type="Pfam" id="PF01609"/>
    </source>
</evidence>
<dbReference type="AlphaFoldDB" id="A0A6I6CLD8"/>
<protein>
    <recommendedName>
        <fullName evidence="1">Transposase IS4-like domain-containing protein</fullName>
    </recommendedName>
</protein>
<dbReference type="GO" id="GO:0003677">
    <property type="term" value="F:DNA binding"/>
    <property type="evidence" value="ECO:0007669"/>
    <property type="project" value="InterPro"/>
</dbReference>
<sequence>MSKNHSKRGSRGYDAEKKIKGRKRHIVVDTVGLIIAADVHSASVQDRDGALNLFTQAKYKAPTLRKFLLIKDT</sequence>